<feature type="domain" description="GIY-YIG" evidence="1">
    <location>
        <begin position="90"/>
        <end position="173"/>
    </location>
</feature>
<sequence>MEKLDNNIALVAQGEINKLDVRGGQLGARENLIYLLNNLTTSIIREFILKHINVSFELLATYSNGKIIINDNSNIQPWLSVKTSKYLPTVGGTYRFLQTKDGEMYIGSTANFNERITGHKRKFNSKSKTGVGPLHRGQLNHQETLLFSIIHKTPNLIELFRLEHPKYNLLHGEGVILYLLTYYPVRVLEQNLIDNFKPSINGGKVDNVIVTHSYTKTDPDAFTKAFKVFVAGRPINVYDSQFNLLFKAPSLLAAARYMGLTPKYRLAVYIGNLRGIVVNKLGHKIKYLINYKGGDWNIRAFVKQKAASNLILPNRELTSLNKAFIYLFVLPDLTKFFVFQSLSSAYKFLYPKKAEIRLNNERKQANAAYKTAISDKANTGIVVNSESGDSYLIAKHPNWKGGNSILVWGVNLHSREAHLYTSILEALDHLKIKLPPIKTNAGTFCINTGRTFVSELSNKDNVTKRPIVTTDLSNSFVNGNITFISNQKLASIVSTLNDNTKDIAYLNLSSEQLKLVKDIKKIGNRKFIYLYDTKTGIILNNSLPFDSGTTAANAIGVSGHYLLSVVNKDKYILDRYLASTDISMFPQGQSYAEVQPRYKKVYAYDSQWNMINGGNPFSNITEASKSLGIPHSTISVSIRSGKLCKGKYYFIYLP</sequence>
<gene>
    <name evidence="2" type="ORF">PRA_mt0078</name>
</gene>
<evidence type="ECO:0000313" key="2">
    <source>
        <dbReference type="EMBL" id="CCE89195.1"/>
    </source>
</evidence>
<dbReference type="RefSeq" id="YP_007374904.1">
    <property type="nucleotide sequence ID" value="NC_020148.1"/>
</dbReference>
<dbReference type="SUPFAM" id="SSF82771">
    <property type="entry name" value="GIY-YIG endonuclease"/>
    <property type="match status" value="1"/>
</dbReference>
<dbReference type="InterPro" id="IPR010896">
    <property type="entry name" value="NUMOD1"/>
</dbReference>
<dbReference type="SMART" id="SM00465">
    <property type="entry name" value="GIYc"/>
    <property type="match status" value="1"/>
</dbReference>
<accession>L8B9C8</accession>
<dbReference type="InterPro" id="IPR000305">
    <property type="entry name" value="GIY-YIG_endonuc"/>
</dbReference>
<geneLocation type="mitochondrion" evidence="2"/>
<dbReference type="Pfam" id="PF01541">
    <property type="entry name" value="GIY-YIG"/>
    <property type="match status" value="1"/>
</dbReference>
<dbReference type="InterPro" id="IPR035901">
    <property type="entry name" value="GIY-YIG_endonuc_sf"/>
</dbReference>
<dbReference type="AlphaFoldDB" id="L8B9C8"/>
<dbReference type="Pfam" id="PF07453">
    <property type="entry name" value="NUMOD1"/>
    <property type="match status" value="1"/>
</dbReference>
<dbReference type="SMART" id="SM00497">
    <property type="entry name" value="IENR1"/>
    <property type="match status" value="3"/>
</dbReference>
<keyword evidence="2" id="KW-0496">Mitochondrion</keyword>
<protein>
    <recommendedName>
        <fullName evidence="1">GIY-YIG domain-containing protein</fullName>
    </recommendedName>
</protein>
<organism evidence="2">
    <name type="scientific">Phlebia radiata</name>
    <name type="common">White-rot fungus</name>
    <dbReference type="NCBI Taxonomy" id="5308"/>
    <lineage>
        <taxon>Eukaryota</taxon>
        <taxon>Fungi</taxon>
        <taxon>Dikarya</taxon>
        <taxon>Basidiomycota</taxon>
        <taxon>Agaricomycotina</taxon>
        <taxon>Agaricomycetes</taxon>
        <taxon>Polyporales</taxon>
        <taxon>Meruliaceae</taxon>
        <taxon>Phlebia</taxon>
    </lineage>
</organism>
<dbReference type="InterPro" id="IPR003647">
    <property type="entry name" value="Intron_nuc_1_rpt"/>
</dbReference>
<reference evidence="2" key="1">
    <citation type="journal article" date="2014" name="PLoS ONE">
        <title>Mitochondrial Genome of Phlebia radiata Is the Second Largest (156 kbp) among Fungi and Features Signs of Genome Flexibility and Recent Recombination Events.</title>
        <authorList>
            <person name="Salavirta H."/>
            <person name="Oksanen I."/>
            <person name="Kuuskeri J."/>
            <person name="Makela M."/>
            <person name="Laine P."/>
            <person name="Paulin L."/>
            <person name="Lundell T."/>
        </authorList>
    </citation>
    <scope>NUCLEOTIDE SEQUENCE</scope>
    <source>
        <strain evidence="2">79</strain>
    </source>
</reference>
<proteinExistence type="predicted"/>
<dbReference type="EMBL" id="HE613568">
    <property type="protein sequence ID" value="CCE89195.1"/>
    <property type="molecule type" value="Genomic_DNA"/>
</dbReference>
<name>L8B9C8_PHLRA</name>
<dbReference type="Gene3D" id="3.40.1440.10">
    <property type="entry name" value="GIY-YIG endonuclease"/>
    <property type="match status" value="1"/>
</dbReference>
<evidence type="ECO:0000259" key="1">
    <source>
        <dbReference type="SMART" id="SM00465"/>
    </source>
</evidence>
<dbReference type="GeneID" id="14469612"/>